<dbReference type="AlphaFoldDB" id="A0A4S4LLV2"/>
<name>A0A4S4LLV2_9AGAM</name>
<evidence type="ECO:0000313" key="1">
    <source>
        <dbReference type="EMBL" id="THH12411.1"/>
    </source>
</evidence>
<feature type="non-terminal residue" evidence="1">
    <location>
        <position position="119"/>
    </location>
</feature>
<keyword evidence="2" id="KW-1185">Reference proteome</keyword>
<reference evidence="1 2" key="1">
    <citation type="submission" date="2019-02" db="EMBL/GenBank/DDBJ databases">
        <title>Genome sequencing of the rare red list fungi Bondarzewia mesenterica.</title>
        <authorList>
            <person name="Buettner E."/>
            <person name="Kellner H."/>
        </authorList>
    </citation>
    <scope>NUCLEOTIDE SEQUENCE [LARGE SCALE GENOMIC DNA]</scope>
    <source>
        <strain evidence="1 2">DSM 108281</strain>
    </source>
</reference>
<protein>
    <submittedName>
        <fullName evidence="1">Uncharacterized protein</fullName>
    </submittedName>
</protein>
<proteinExistence type="predicted"/>
<evidence type="ECO:0000313" key="2">
    <source>
        <dbReference type="Proteomes" id="UP000310158"/>
    </source>
</evidence>
<accession>A0A4S4LLV2</accession>
<dbReference type="OrthoDB" id="538223at2759"/>
<dbReference type="EMBL" id="SGPL01000467">
    <property type="protein sequence ID" value="THH12411.1"/>
    <property type="molecule type" value="Genomic_DNA"/>
</dbReference>
<comment type="caution">
    <text evidence="1">The sequence shown here is derived from an EMBL/GenBank/DDBJ whole genome shotgun (WGS) entry which is preliminary data.</text>
</comment>
<dbReference type="Proteomes" id="UP000310158">
    <property type="component" value="Unassembled WGS sequence"/>
</dbReference>
<sequence>MTDVHPLIIEHPRTVKESSTDGSVDTCPMCKRKSGYRNLVVCLDGTSNKIGAKLYDHVEKDRGVLFDPVEDPKRGKCCPRKQLTYYSSGIGSHAATDTFILPIGAIKQWIRSAADLAFA</sequence>
<gene>
    <name evidence="1" type="ORF">EW146_g7723</name>
</gene>
<organism evidence="1 2">
    <name type="scientific">Bondarzewia mesenterica</name>
    <dbReference type="NCBI Taxonomy" id="1095465"/>
    <lineage>
        <taxon>Eukaryota</taxon>
        <taxon>Fungi</taxon>
        <taxon>Dikarya</taxon>
        <taxon>Basidiomycota</taxon>
        <taxon>Agaricomycotina</taxon>
        <taxon>Agaricomycetes</taxon>
        <taxon>Russulales</taxon>
        <taxon>Bondarzewiaceae</taxon>
        <taxon>Bondarzewia</taxon>
    </lineage>
</organism>